<dbReference type="EMBL" id="UINC01092069">
    <property type="protein sequence ID" value="SVC45351.1"/>
    <property type="molecule type" value="Genomic_DNA"/>
</dbReference>
<evidence type="ECO:0000313" key="1">
    <source>
        <dbReference type="EMBL" id="SVC45351.1"/>
    </source>
</evidence>
<organism evidence="1">
    <name type="scientific">marine metagenome</name>
    <dbReference type="NCBI Taxonomy" id="408172"/>
    <lineage>
        <taxon>unclassified sequences</taxon>
        <taxon>metagenomes</taxon>
        <taxon>ecological metagenomes</taxon>
    </lineage>
</organism>
<name>A0A382MDP3_9ZZZZ</name>
<proteinExistence type="predicted"/>
<gene>
    <name evidence="1" type="ORF">METZ01_LOCUS298205</name>
</gene>
<protein>
    <submittedName>
        <fullName evidence="1">Uncharacterized protein</fullName>
    </submittedName>
</protein>
<reference evidence="1" key="1">
    <citation type="submission" date="2018-05" db="EMBL/GenBank/DDBJ databases">
        <authorList>
            <person name="Lanie J.A."/>
            <person name="Ng W.-L."/>
            <person name="Kazmierczak K.M."/>
            <person name="Andrzejewski T.M."/>
            <person name="Davidsen T.M."/>
            <person name="Wayne K.J."/>
            <person name="Tettelin H."/>
            <person name="Glass J.I."/>
            <person name="Rusch D."/>
            <person name="Podicherti R."/>
            <person name="Tsui H.-C.T."/>
            <person name="Winkler M.E."/>
        </authorList>
    </citation>
    <scope>NUCLEOTIDE SEQUENCE</scope>
</reference>
<accession>A0A382MDP3</accession>
<dbReference type="AlphaFoldDB" id="A0A382MDP3"/>
<sequence>MANPEHEPGDATLASAATYRGQMAACCWAP</sequence>